<protein>
    <submittedName>
        <fullName evidence="2">Uncharacterized protein</fullName>
    </submittedName>
</protein>
<feature type="transmembrane region" description="Helical" evidence="1">
    <location>
        <begin position="452"/>
        <end position="471"/>
    </location>
</feature>
<gene>
    <name evidence="2" type="ORF">Psi01_01360</name>
</gene>
<feature type="transmembrane region" description="Helical" evidence="1">
    <location>
        <begin position="364"/>
        <end position="385"/>
    </location>
</feature>
<feature type="transmembrane region" description="Helical" evidence="1">
    <location>
        <begin position="323"/>
        <end position="352"/>
    </location>
</feature>
<feature type="transmembrane region" description="Helical" evidence="1">
    <location>
        <begin position="546"/>
        <end position="564"/>
    </location>
</feature>
<dbReference type="Proteomes" id="UP000619788">
    <property type="component" value="Unassembled WGS sequence"/>
</dbReference>
<proteinExistence type="predicted"/>
<name>A0A8J3WJ50_9ACTN</name>
<feature type="transmembrane region" description="Helical" evidence="1">
    <location>
        <begin position="229"/>
        <end position="246"/>
    </location>
</feature>
<evidence type="ECO:0000256" key="1">
    <source>
        <dbReference type="SAM" id="Phobius"/>
    </source>
</evidence>
<keyword evidence="1" id="KW-0472">Membrane</keyword>
<feature type="transmembrane region" description="Helical" evidence="1">
    <location>
        <begin position="252"/>
        <end position="273"/>
    </location>
</feature>
<feature type="transmembrane region" description="Helical" evidence="1">
    <location>
        <begin position="79"/>
        <end position="97"/>
    </location>
</feature>
<evidence type="ECO:0000313" key="2">
    <source>
        <dbReference type="EMBL" id="GIH89506.1"/>
    </source>
</evidence>
<keyword evidence="1" id="KW-0812">Transmembrane</keyword>
<feature type="transmembrane region" description="Helical" evidence="1">
    <location>
        <begin position="135"/>
        <end position="155"/>
    </location>
</feature>
<sequence>MQGGAHAVRGRRRRGTAAVRWLPALATAVLVVLVLGFYDVSAADAAAFAAYFALAIALPGTLVARALRRGGGRTLAEEIAVGTALGYAIEVGAYIAARAAGQPLLVAVWPVATYAAFLAVPRLRRHWRRAPGPLAPVWWSWSIALLLAYLVVWSATVFRLHDVARPGIWAADPDLMYHLALIGEVRHHMPPTMPAVAGEPLHYHWFAYAHFASASWLTGIEPLILETRLAIMPLMIGLVVLVGVAGRRITGSWAGGALAAAGTVLVKTPNLYLGLNRMFTFGSLDTTWASATQAFGAFLFVPVVLLLFDLLGRGRGGAGRWLLWGILMVVLSGAKAAYLPLLGGGLAAVIAAELVRRRRIHLPAAAALATTGACFLFTQFVMFGGRRMGMVIDPLYHTSLAWRALTGTGPSFEDSFTGVLNMTVIYLLCWAVALCGVFVLLSRARPHREPGLPLILGIGAVGIGGTLLFAYPGIGQVYFVMGAHPYLMTAAACGIVVAVRRARPSYRAVAAAAAAGVAAAYAIPVLCDVRVPLERGQDETVLYRPYLALLLAAAVVAVALVALVGRARAAALVVVMLSAVSLPTDLHTRVLPAVKTVVEHGPRRMNVPVSEQMMPPRALTALRWLRDHSHPDDLVATDVHCESERVFMCESLSFWTSAYAERRVLLEGWAFTARNMEHWRPGRPVSAPYWDRERLLANRRVFEDPSPSAVRHLAERYGVRWLFVDERWSRAAARLDEVAVPRFRSGNFSLYALPSAAGQ</sequence>
<feature type="transmembrane region" description="Helical" evidence="1">
    <location>
        <begin position="294"/>
        <end position="311"/>
    </location>
</feature>
<feature type="transmembrane region" description="Helical" evidence="1">
    <location>
        <begin position="103"/>
        <end position="123"/>
    </location>
</feature>
<comment type="caution">
    <text evidence="2">The sequence shown here is derived from an EMBL/GenBank/DDBJ whole genome shotgun (WGS) entry which is preliminary data.</text>
</comment>
<feature type="transmembrane region" description="Helical" evidence="1">
    <location>
        <begin position="506"/>
        <end position="526"/>
    </location>
</feature>
<feature type="transmembrane region" description="Helical" evidence="1">
    <location>
        <begin position="419"/>
        <end position="440"/>
    </location>
</feature>
<organism evidence="2 3">
    <name type="scientific">Planobispora siamensis</name>
    <dbReference type="NCBI Taxonomy" id="936338"/>
    <lineage>
        <taxon>Bacteria</taxon>
        <taxon>Bacillati</taxon>
        <taxon>Actinomycetota</taxon>
        <taxon>Actinomycetes</taxon>
        <taxon>Streptosporangiales</taxon>
        <taxon>Streptosporangiaceae</taxon>
        <taxon>Planobispora</taxon>
    </lineage>
</organism>
<feature type="transmembrane region" description="Helical" evidence="1">
    <location>
        <begin position="21"/>
        <end position="40"/>
    </location>
</feature>
<keyword evidence="1" id="KW-1133">Transmembrane helix</keyword>
<feature type="transmembrane region" description="Helical" evidence="1">
    <location>
        <begin position="477"/>
        <end position="499"/>
    </location>
</feature>
<dbReference type="AlphaFoldDB" id="A0A8J3WJ50"/>
<dbReference type="EMBL" id="BOOJ01000002">
    <property type="protein sequence ID" value="GIH89506.1"/>
    <property type="molecule type" value="Genomic_DNA"/>
</dbReference>
<accession>A0A8J3WJ50</accession>
<keyword evidence="3" id="KW-1185">Reference proteome</keyword>
<dbReference type="RefSeq" id="WP_377238937.1">
    <property type="nucleotide sequence ID" value="NZ_JBHLZR010000021.1"/>
</dbReference>
<reference evidence="2 3" key="1">
    <citation type="submission" date="2021-01" db="EMBL/GenBank/DDBJ databases">
        <title>Whole genome shotgun sequence of Planobispora siamensis NBRC 107568.</title>
        <authorList>
            <person name="Komaki H."/>
            <person name="Tamura T."/>
        </authorList>
    </citation>
    <scope>NUCLEOTIDE SEQUENCE [LARGE SCALE GENOMIC DNA]</scope>
    <source>
        <strain evidence="2 3">NBRC 107568</strain>
    </source>
</reference>
<evidence type="ECO:0000313" key="3">
    <source>
        <dbReference type="Proteomes" id="UP000619788"/>
    </source>
</evidence>
<feature type="transmembrane region" description="Helical" evidence="1">
    <location>
        <begin position="46"/>
        <end position="67"/>
    </location>
</feature>